<dbReference type="EMBL" id="BARW01035252">
    <property type="protein sequence ID" value="GAJ18932.1"/>
    <property type="molecule type" value="Genomic_DNA"/>
</dbReference>
<feature type="non-terminal residue" evidence="2">
    <location>
        <position position="177"/>
    </location>
</feature>
<dbReference type="CDD" id="cd02440">
    <property type="entry name" value="AdoMet_MTases"/>
    <property type="match status" value="1"/>
</dbReference>
<organism evidence="2">
    <name type="scientific">marine sediment metagenome</name>
    <dbReference type="NCBI Taxonomy" id="412755"/>
    <lineage>
        <taxon>unclassified sequences</taxon>
        <taxon>metagenomes</taxon>
        <taxon>ecological metagenomes</taxon>
    </lineage>
</organism>
<accession>X1VJB3</accession>
<gene>
    <name evidence="2" type="ORF">S12H4_55027</name>
</gene>
<proteinExistence type="predicted"/>
<evidence type="ECO:0000259" key="1">
    <source>
        <dbReference type="Pfam" id="PF08241"/>
    </source>
</evidence>
<comment type="caution">
    <text evidence="2">The sequence shown here is derived from an EMBL/GenBank/DDBJ whole genome shotgun (WGS) entry which is preliminary data.</text>
</comment>
<dbReference type="InterPro" id="IPR013216">
    <property type="entry name" value="Methyltransf_11"/>
</dbReference>
<protein>
    <recommendedName>
        <fullName evidence="1">Methyltransferase type 11 domain-containing protein</fullName>
    </recommendedName>
</protein>
<sequence>MRELVKEGYEKSRYDASTFRKDGKLTKIEHHFLSKLARLLPEDEKVLDLGCGPGAPIDAYLVKKGFDVTGVDFCRRLLALARKDVPGAKFVEGDFSKVTFNEESFDAAISLYAIFHIPRKEHEDLFLRMRRFLKPHGLILVTLGTSGNEYGEEKNWCGAPMMVWSTYDPDRYREIIT</sequence>
<reference evidence="2" key="1">
    <citation type="journal article" date="2014" name="Front. Microbiol.">
        <title>High frequency of phylogenetically diverse reductive dehalogenase-homologous genes in deep subseafloor sedimentary metagenomes.</title>
        <authorList>
            <person name="Kawai M."/>
            <person name="Futagami T."/>
            <person name="Toyoda A."/>
            <person name="Takaki Y."/>
            <person name="Nishi S."/>
            <person name="Hori S."/>
            <person name="Arai W."/>
            <person name="Tsubouchi T."/>
            <person name="Morono Y."/>
            <person name="Uchiyama I."/>
            <person name="Ito T."/>
            <person name="Fujiyama A."/>
            <person name="Inagaki F."/>
            <person name="Takami H."/>
        </authorList>
    </citation>
    <scope>NUCLEOTIDE SEQUENCE</scope>
    <source>
        <strain evidence="2">Expedition CK06-06</strain>
    </source>
</reference>
<dbReference type="GO" id="GO:0008757">
    <property type="term" value="F:S-adenosylmethionine-dependent methyltransferase activity"/>
    <property type="evidence" value="ECO:0007669"/>
    <property type="project" value="InterPro"/>
</dbReference>
<evidence type="ECO:0000313" key="2">
    <source>
        <dbReference type="EMBL" id="GAJ18932.1"/>
    </source>
</evidence>
<dbReference type="Pfam" id="PF08241">
    <property type="entry name" value="Methyltransf_11"/>
    <property type="match status" value="1"/>
</dbReference>
<dbReference type="Gene3D" id="3.40.50.150">
    <property type="entry name" value="Vaccinia Virus protein VP39"/>
    <property type="match status" value="1"/>
</dbReference>
<dbReference type="PANTHER" id="PTHR43667:SF2">
    <property type="entry name" value="FATTY ACID C-METHYL TRANSFERASE"/>
    <property type="match status" value="1"/>
</dbReference>
<dbReference type="InterPro" id="IPR029063">
    <property type="entry name" value="SAM-dependent_MTases_sf"/>
</dbReference>
<name>X1VJB3_9ZZZZ</name>
<dbReference type="InterPro" id="IPR050723">
    <property type="entry name" value="CFA/CMAS"/>
</dbReference>
<feature type="domain" description="Methyltransferase type 11" evidence="1">
    <location>
        <begin position="47"/>
        <end position="140"/>
    </location>
</feature>
<dbReference type="PANTHER" id="PTHR43667">
    <property type="entry name" value="CYCLOPROPANE-FATTY-ACYL-PHOSPHOLIPID SYNTHASE"/>
    <property type="match status" value="1"/>
</dbReference>
<dbReference type="SUPFAM" id="SSF53335">
    <property type="entry name" value="S-adenosyl-L-methionine-dependent methyltransferases"/>
    <property type="match status" value="1"/>
</dbReference>
<dbReference type="AlphaFoldDB" id="X1VJB3"/>